<organism evidence="6 7">
    <name type="scientific">Nocardia pulmonis</name>
    <dbReference type="NCBI Taxonomy" id="2951408"/>
    <lineage>
        <taxon>Bacteria</taxon>
        <taxon>Bacillati</taxon>
        <taxon>Actinomycetota</taxon>
        <taxon>Actinomycetes</taxon>
        <taxon>Mycobacteriales</taxon>
        <taxon>Nocardiaceae</taxon>
        <taxon>Nocardia</taxon>
    </lineage>
</organism>
<evidence type="ECO:0000256" key="1">
    <source>
        <dbReference type="ARBA" id="ARBA00006914"/>
    </source>
</evidence>
<dbReference type="Proteomes" id="UP001139157">
    <property type="component" value="Unassembled WGS sequence"/>
</dbReference>
<evidence type="ECO:0000259" key="5">
    <source>
        <dbReference type="SMART" id="SM00382"/>
    </source>
</evidence>
<evidence type="ECO:0000256" key="2">
    <source>
        <dbReference type="ARBA" id="ARBA00022741"/>
    </source>
</evidence>
<dbReference type="InterPro" id="IPR003593">
    <property type="entry name" value="AAA+_ATPase"/>
</dbReference>
<keyword evidence="2" id="KW-0547">Nucleotide-binding</keyword>
<keyword evidence="3 6" id="KW-0067">ATP-binding</keyword>
<dbReference type="Pfam" id="PF00004">
    <property type="entry name" value="AAA"/>
    <property type="match status" value="1"/>
</dbReference>
<dbReference type="PANTHER" id="PTHR23073">
    <property type="entry name" value="26S PROTEASOME REGULATORY SUBUNIT"/>
    <property type="match status" value="1"/>
</dbReference>
<dbReference type="RefSeq" id="WP_251914951.1">
    <property type="nucleotide sequence ID" value="NZ_JAMRXG010000011.1"/>
</dbReference>
<gene>
    <name evidence="6" type="ORF">NDR86_24430</name>
</gene>
<comment type="similarity">
    <text evidence="1">Belongs to the AAA ATPase family.</text>
</comment>
<dbReference type="Gene3D" id="3.40.50.300">
    <property type="entry name" value="P-loop containing nucleotide triphosphate hydrolases"/>
    <property type="match status" value="1"/>
</dbReference>
<comment type="caution">
    <text evidence="6">The sequence shown here is derived from an EMBL/GenBank/DDBJ whole genome shotgun (WGS) entry which is preliminary data.</text>
</comment>
<proteinExistence type="inferred from homology"/>
<dbReference type="SMART" id="SM00382">
    <property type="entry name" value="AAA"/>
    <property type="match status" value="1"/>
</dbReference>
<feature type="region of interest" description="Disordered" evidence="4">
    <location>
        <begin position="222"/>
        <end position="270"/>
    </location>
</feature>
<dbReference type="InterPro" id="IPR003959">
    <property type="entry name" value="ATPase_AAA_core"/>
</dbReference>
<name>A0A9X2E987_9NOCA</name>
<evidence type="ECO:0000256" key="4">
    <source>
        <dbReference type="SAM" id="MobiDB-lite"/>
    </source>
</evidence>
<protein>
    <submittedName>
        <fullName evidence="6">ATP-binding protein</fullName>
    </submittedName>
</protein>
<dbReference type="InterPro" id="IPR027417">
    <property type="entry name" value="P-loop_NTPase"/>
</dbReference>
<dbReference type="CDD" id="cd19481">
    <property type="entry name" value="RecA-like_protease"/>
    <property type="match status" value="1"/>
</dbReference>
<feature type="domain" description="AAA+ ATPase" evidence="5">
    <location>
        <begin position="510"/>
        <end position="642"/>
    </location>
</feature>
<evidence type="ECO:0000313" key="6">
    <source>
        <dbReference type="EMBL" id="MCM6776639.1"/>
    </source>
</evidence>
<dbReference type="AlphaFoldDB" id="A0A9X2E987"/>
<accession>A0A9X2E987</accession>
<dbReference type="SUPFAM" id="SSF52540">
    <property type="entry name" value="P-loop containing nucleoside triphosphate hydrolases"/>
    <property type="match status" value="1"/>
</dbReference>
<dbReference type="InterPro" id="IPR050221">
    <property type="entry name" value="26S_Proteasome_ATPase"/>
</dbReference>
<feature type="compositionally biased region" description="Polar residues" evidence="4">
    <location>
        <begin position="245"/>
        <end position="266"/>
    </location>
</feature>
<dbReference type="InterPro" id="IPR054472">
    <property type="entry name" value="WHD"/>
</dbReference>
<dbReference type="GO" id="GO:0005524">
    <property type="term" value="F:ATP binding"/>
    <property type="evidence" value="ECO:0007669"/>
    <property type="project" value="UniProtKB-KW"/>
</dbReference>
<dbReference type="Pfam" id="PF22977">
    <property type="entry name" value="WHD"/>
    <property type="match status" value="1"/>
</dbReference>
<evidence type="ECO:0000313" key="7">
    <source>
        <dbReference type="Proteomes" id="UP001139157"/>
    </source>
</evidence>
<sequence>MSPILDHDDWETANGRFLAASLAWIRLLLRRRIDERAGIAVAPRRGWPGGRREEEFSARVTESQIATAAADVTAAADISPPPALVRLAGRLGLSRFERDTLLLCAAVELDPAAGPLCARAHGDEQLRCPTFGLALAILPNPAWEAVAPCSGLRRWRLIDITQRPGEGILTAGLRVDERILNYLKGLDHLDIRLTPLVTQLEPAARPLPPSQQRVAEELAREWRGDTPGGPSVQSAGANARESRGDTLSGQQVEVESTDDSLSSSQRGVADDRAREWRGFVPSAPIIQLAGAEPAAKQLVTAQAAAHSGLVVYRLPAALLPAAPVELDELARLWEREAVLAPLVLYLDAQEVDEGGADRPPVERFLTRVRGRCVLASRESWSEAGRRALVLDVAAPTADERAVAWREALSPGADAGVIDALSAQFALEDSDIREVARTAGGSAEQAWRACRARTRPRMDALAQRLEPRVGWDDIVLPDAVLAVLHRITDQVSHRTTVYQQWGFGARISRGLGVSVLFAGPSGTGKTMAAEVLAAQLKLDLYRIDPSEVVDKYIGETEKKLRRVFDAAERGGAMLFFDEADSYYGRRSEVKDSHDRYANIQINYLLQRMETYRGLAILATNLRSALDPAFLRRLRFIVDFPFPGIAERKGIWERSFPTDAPVAGLDFDRLARLPVSGGMARNIAVNAAFLAAARGGDITMREALAAARTEFEKLELPIRDRDFVIDEVSES</sequence>
<dbReference type="EMBL" id="JAMRXG010000011">
    <property type="protein sequence ID" value="MCM6776639.1"/>
    <property type="molecule type" value="Genomic_DNA"/>
</dbReference>
<evidence type="ECO:0000256" key="3">
    <source>
        <dbReference type="ARBA" id="ARBA00022840"/>
    </source>
</evidence>
<keyword evidence="7" id="KW-1185">Reference proteome</keyword>
<reference evidence="6" key="1">
    <citation type="submission" date="2022-06" db="EMBL/GenBank/DDBJ databases">
        <title>Novel species in genus nocardia.</title>
        <authorList>
            <person name="Li F."/>
        </authorList>
    </citation>
    <scope>NUCLEOTIDE SEQUENCE</scope>
    <source>
        <strain evidence="6">CDC141</strain>
    </source>
</reference>
<dbReference type="GO" id="GO:0016887">
    <property type="term" value="F:ATP hydrolysis activity"/>
    <property type="evidence" value="ECO:0007669"/>
    <property type="project" value="InterPro"/>
</dbReference>